<proteinExistence type="predicted"/>
<evidence type="ECO:0000313" key="3">
    <source>
        <dbReference type="Proteomes" id="UP000199628"/>
    </source>
</evidence>
<protein>
    <submittedName>
        <fullName evidence="2">Protein PsiE</fullName>
    </submittedName>
</protein>
<reference evidence="3" key="1">
    <citation type="submission" date="2016-10" db="EMBL/GenBank/DDBJ databases">
        <authorList>
            <person name="Varghese N."/>
            <person name="Submissions S."/>
        </authorList>
    </citation>
    <scope>NUCLEOTIDE SEQUENCE [LARGE SCALE GENOMIC DNA]</scope>
    <source>
        <strain evidence="3">CGMCC 1.9108</strain>
    </source>
</reference>
<evidence type="ECO:0000313" key="2">
    <source>
        <dbReference type="EMBL" id="SDD89698.1"/>
    </source>
</evidence>
<keyword evidence="1" id="KW-1133">Transmembrane helix</keyword>
<dbReference type="Proteomes" id="UP000199628">
    <property type="component" value="Unassembled WGS sequence"/>
</dbReference>
<name>A0A1G6YH52_9RHOB</name>
<dbReference type="STRING" id="639004.SAMN04488239_111147"/>
<keyword evidence="1" id="KW-0472">Membrane</keyword>
<dbReference type="RefSeq" id="WP_245706556.1">
    <property type="nucleotide sequence ID" value="NZ_FMZV01000011.1"/>
</dbReference>
<gene>
    <name evidence="2" type="ORF">SAMN04488239_111147</name>
</gene>
<dbReference type="EMBL" id="FMZV01000011">
    <property type="protein sequence ID" value="SDD89698.1"/>
    <property type="molecule type" value="Genomic_DNA"/>
</dbReference>
<sequence>MNRGYQAGAVAVDRAVPPQEDDGAGRGERLFALGLLLVVIVAITLLAVTFEIVAIYRLGTILLADILLMFLYLEVIGMVALYYAKRNSVFVYPILLRSLRSDGWSS</sequence>
<evidence type="ECO:0000256" key="1">
    <source>
        <dbReference type="SAM" id="Phobius"/>
    </source>
</evidence>
<organism evidence="2 3">
    <name type="scientific">Ruegeria marina</name>
    <dbReference type="NCBI Taxonomy" id="639004"/>
    <lineage>
        <taxon>Bacteria</taxon>
        <taxon>Pseudomonadati</taxon>
        <taxon>Pseudomonadota</taxon>
        <taxon>Alphaproteobacteria</taxon>
        <taxon>Rhodobacterales</taxon>
        <taxon>Roseobacteraceae</taxon>
        <taxon>Ruegeria</taxon>
    </lineage>
</organism>
<keyword evidence="3" id="KW-1185">Reference proteome</keyword>
<accession>A0A1G6YH52</accession>
<feature type="transmembrane region" description="Helical" evidence="1">
    <location>
        <begin position="61"/>
        <end position="84"/>
    </location>
</feature>
<feature type="transmembrane region" description="Helical" evidence="1">
    <location>
        <begin position="30"/>
        <end position="55"/>
    </location>
</feature>
<dbReference type="AlphaFoldDB" id="A0A1G6YH52"/>
<keyword evidence="1" id="KW-0812">Transmembrane</keyword>